<evidence type="ECO:0000256" key="1">
    <source>
        <dbReference type="SAM" id="MobiDB-lite"/>
    </source>
</evidence>
<evidence type="ECO:0000259" key="2">
    <source>
        <dbReference type="PROSITE" id="PS50238"/>
    </source>
</evidence>
<dbReference type="InterPro" id="IPR000198">
    <property type="entry name" value="RhoGAP_dom"/>
</dbReference>
<feature type="region of interest" description="Disordered" evidence="1">
    <location>
        <begin position="669"/>
        <end position="733"/>
    </location>
</feature>
<dbReference type="InterPro" id="IPR042869">
    <property type="entry name" value="ARHGAP11A/B"/>
</dbReference>
<dbReference type="GeneID" id="111245233"/>
<feature type="region of interest" description="Disordered" evidence="1">
    <location>
        <begin position="1026"/>
        <end position="1069"/>
    </location>
</feature>
<dbReference type="AlphaFoldDB" id="A0A7M7JEP7"/>
<feature type="compositionally biased region" description="Basic and acidic residues" evidence="1">
    <location>
        <begin position="771"/>
        <end position="792"/>
    </location>
</feature>
<feature type="compositionally biased region" description="Polar residues" evidence="1">
    <location>
        <begin position="359"/>
        <end position="373"/>
    </location>
</feature>
<dbReference type="SUPFAM" id="SSF48350">
    <property type="entry name" value="GTPase activation domain, GAP"/>
    <property type="match status" value="1"/>
</dbReference>
<organism evidence="3 4">
    <name type="scientific">Varroa destructor</name>
    <name type="common">Honeybee mite</name>
    <dbReference type="NCBI Taxonomy" id="109461"/>
    <lineage>
        <taxon>Eukaryota</taxon>
        <taxon>Metazoa</taxon>
        <taxon>Ecdysozoa</taxon>
        <taxon>Arthropoda</taxon>
        <taxon>Chelicerata</taxon>
        <taxon>Arachnida</taxon>
        <taxon>Acari</taxon>
        <taxon>Parasitiformes</taxon>
        <taxon>Mesostigmata</taxon>
        <taxon>Gamasina</taxon>
        <taxon>Dermanyssoidea</taxon>
        <taxon>Varroidae</taxon>
        <taxon>Varroa</taxon>
    </lineage>
</organism>
<reference evidence="3" key="1">
    <citation type="submission" date="2021-01" db="UniProtKB">
        <authorList>
            <consortium name="EnsemblMetazoa"/>
        </authorList>
    </citation>
    <scope>IDENTIFICATION</scope>
</reference>
<sequence>MTCVIHLKQNFTDHASMVKCFFTKKGTYLTQGALQRECIERGSEQAFMKGTPWRCRSDSSRDEMSQLHSNILKLLQDKKSVKISTAKLRKLKCGLKKLHEESTGCAQESSGYFAVPLQNQQQETSTLTNGPVPHFLESVTQYILRNYATQEGIIRKNGNERRVMGLKDRMEKNGAFIPPGEYSVHDVTCVLKRWLRCLPEPVVPRVLHDIFVKCVELDSHHHSTQALLLTCLLLPTFHLNTLKHIAVFLQEIAKNDLCNKMTSENLAKVLAPSLMPRVVKGEMDPEVVKKFSKSATTALKVLIDNAPMIGVLPLEYEALRNGKMKDFSEDDLSDCEGPLEKHNPRRMLFTFLKSKGSATHQRASALRTPQQPSKRVASVKNVPQSCPPKMTKAALNDRVMKLSGGASGSKQQTPPSKQNKIVRNLLVARVTGYSSGVFAQESHLGNLSERVIFESSKSPFRSPPLQNEMTATTSRRPTRSVSRRFQMENEELREERQEKRHMDGDIVDDSALKQQLTDDNTAALFIEENTACRSKVRLLRSQASVRSLPAQSSHKSLLQHTQHQRASVRRSATLRAAMKFSCAPQTTTTNTTRATGQSAVALSTLPSTAWAALVRRSPSARGVVARKASLRDSVGFRCSPRKPPRTTRLTDGGVKARVQHAKVELSIESLEPPQRGENYHLTGARNDSTGLEQQQQTSSNLNKNNGASSRSTDAGGLRRKNSATQPMPSPAVETANEVATIIERLSVTQGNPSVERKKNARRSLRLSSGAQDKDNTDRSLGEVEHDPKKLRGDVQLNDGYTEHWHDAFGDDGFILRTAKDDVNNDENRDNPTSTAKEAHSGDNFNNVQLVSGETPGQPTSSSSLISEMVTAVKWRVSQRNQEYDDANCVLDNSGTCVDSEDETENFVDAVEFMNELSKQQQQQQEERSQDNRHYLRETRACFISGMLDTPVRAASAETEQSPNSRRESVIAIRVSRAGFVKRNVREIENTFATPIGKASRSRYQNTPSTSHLSTSRIITAAATPMTAQNSELPHHKEPRRRPLTPGNSKKDLVGERFSKTKVMTSPTDI</sequence>
<feature type="domain" description="Rho-GAP" evidence="2">
    <location>
        <begin position="115"/>
        <end position="310"/>
    </location>
</feature>
<dbReference type="Proteomes" id="UP000594260">
    <property type="component" value="Unplaced"/>
</dbReference>
<accession>A0A7M7JEP7</accession>
<dbReference type="CDD" id="cd00159">
    <property type="entry name" value="RhoGAP"/>
    <property type="match status" value="1"/>
</dbReference>
<dbReference type="OrthoDB" id="6513018at2759"/>
<feature type="region of interest" description="Disordered" evidence="1">
    <location>
        <begin position="359"/>
        <end position="389"/>
    </location>
</feature>
<evidence type="ECO:0000313" key="4">
    <source>
        <dbReference type="Proteomes" id="UP000594260"/>
    </source>
</evidence>
<dbReference type="PROSITE" id="PS50238">
    <property type="entry name" value="RHOGAP"/>
    <property type="match status" value="1"/>
</dbReference>
<feature type="region of interest" description="Disordered" evidence="1">
    <location>
        <begin position="821"/>
        <end position="841"/>
    </location>
</feature>
<feature type="compositionally biased region" description="Basic and acidic residues" evidence="1">
    <location>
        <begin position="1048"/>
        <end position="1058"/>
    </location>
</feature>
<dbReference type="InterPro" id="IPR008936">
    <property type="entry name" value="Rho_GTPase_activation_prot"/>
</dbReference>
<feature type="compositionally biased region" description="Polar residues" evidence="1">
    <location>
        <begin position="685"/>
        <end position="712"/>
    </location>
</feature>
<dbReference type="RefSeq" id="XP_022649045.1">
    <property type="nucleotide sequence ID" value="XM_022793310.1"/>
</dbReference>
<dbReference type="EnsemblMetazoa" id="XM_022793310">
    <property type="protein sequence ID" value="XP_022649045"/>
    <property type="gene ID" value="LOC111245233"/>
</dbReference>
<dbReference type="GO" id="GO:0005096">
    <property type="term" value="F:GTPase activator activity"/>
    <property type="evidence" value="ECO:0007669"/>
    <property type="project" value="TreeGrafter"/>
</dbReference>
<protein>
    <recommendedName>
        <fullName evidence="2">Rho-GAP domain-containing protein</fullName>
    </recommendedName>
</protein>
<dbReference type="PANTHER" id="PTHR15670">
    <property type="entry name" value="RHO GTPASE ACTIVATING PROTEIN 11A"/>
    <property type="match status" value="1"/>
</dbReference>
<feature type="region of interest" description="Disordered" evidence="1">
    <location>
        <begin position="749"/>
        <end position="793"/>
    </location>
</feature>
<dbReference type="SMART" id="SM00324">
    <property type="entry name" value="RhoGAP"/>
    <property type="match status" value="1"/>
</dbReference>
<keyword evidence="4" id="KW-1185">Reference proteome</keyword>
<dbReference type="Pfam" id="PF00620">
    <property type="entry name" value="RhoGAP"/>
    <property type="match status" value="1"/>
</dbReference>
<dbReference type="KEGG" id="vde:111245233"/>
<dbReference type="GO" id="GO:0007165">
    <property type="term" value="P:signal transduction"/>
    <property type="evidence" value="ECO:0007669"/>
    <property type="project" value="InterPro"/>
</dbReference>
<proteinExistence type="predicted"/>
<feature type="compositionally biased region" description="Polar residues" evidence="1">
    <location>
        <begin position="458"/>
        <end position="471"/>
    </location>
</feature>
<feature type="region of interest" description="Disordered" evidence="1">
    <location>
        <begin position="458"/>
        <end position="481"/>
    </location>
</feature>
<dbReference type="PANTHER" id="PTHR15670:SF4">
    <property type="entry name" value="RHO GTPASE-ACTIVATING PROTEIN 11A"/>
    <property type="match status" value="1"/>
</dbReference>
<dbReference type="InParanoid" id="A0A7M7JEP7"/>
<dbReference type="Gene3D" id="1.10.555.10">
    <property type="entry name" value="Rho GTPase activation protein"/>
    <property type="match status" value="1"/>
</dbReference>
<name>A0A7M7JEP7_VARDE</name>
<evidence type="ECO:0000313" key="3">
    <source>
        <dbReference type="EnsemblMetazoa" id="XP_022649045"/>
    </source>
</evidence>